<keyword evidence="3" id="KW-0731">Sigma factor</keyword>
<comment type="caution">
    <text evidence="7">The sequence shown here is derived from an EMBL/GenBank/DDBJ whole genome shotgun (WGS) entry which is preliminary data.</text>
</comment>
<dbReference type="GO" id="GO:0003677">
    <property type="term" value="F:DNA binding"/>
    <property type="evidence" value="ECO:0007669"/>
    <property type="project" value="InterPro"/>
</dbReference>
<dbReference type="PANTHER" id="PTHR43133:SF46">
    <property type="entry name" value="RNA POLYMERASE SIGMA-70 FACTOR ECF SUBFAMILY"/>
    <property type="match status" value="1"/>
</dbReference>
<reference evidence="7" key="1">
    <citation type="journal article" date="2021" name="PeerJ">
        <title>Extensive microbial diversity within the chicken gut microbiome revealed by metagenomics and culture.</title>
        <authorList>
            <person name="Gilroy R."/>
            <person name="Ravi A."/>
            <person name="Getino M."/>
            <person name="Pursley I."/>
            <person name="Horton D.L."/>
            <person name="Alikhan N.F."/>
            <person name="Baker D."/>
            <person name="Gharbi K."/>
            <person name="Hall N."/>
            <person name="Watson M."/>
            <person name="Adriaenssens E.M."/>
            <person name="Foster-Nyarko E."/>
            <person name="Jarju S."/>
            <person name="Secka A."/>
            <person name="Antonio M."/>
            <person name="Oren A."/>
            <person name="Chaudhuri R.R."/>
            <person name="La Ragione R."/>
            <person name="Hildebrand F."/>
            <person name="Pallen M.J."/>
        </authorList>
    </citation>
    <scope>NUCLEOTIDE SEQUENCE</scope>
    <source>
        <strain evidence="7">23274</strain>
    </source>
</reference>
<dbReference type="InterPro" id="IPR014284">
    <property type="entry name" value="RNA_pol_sigma-70_dom"/>
</dbReference>
<dbReference type="InterPro" id="IPR007627">
    <property type="entry name" value="RNA_pol_sigma70_r2"/>
</dbReference>
<dbReference type="SUPFAM" id="SSF88659">
    <property type="entry name" value="Sigma3 and sigma4 domains of RNA polymerase sigma factors"/>
    <property type="match status" value="1"/>
</dbReference>
<dbReference type="Pfam" id="PF08281">
    <property type="entry name" value="Sigma70_r4_2"/>
    <property type="match status" value="1"/>
</dbReference>
<feature type="domain" description="RNA polymerase sigma-70 region 2" evidence="5">
    <location>
        <begin position="23"/>
        <end position="90"/>
    </location>
</feature>
<gene>
    <name evidence="7" type="ORF">H9863_03905</name>
</gene>
<dbReference type="CDD" id="cd06171">
    <property type="entry name" value="Sigma70_r4"/>
    <property type="match status" value="1"/>
</dbReference>
<dbReference type="Gene3D" id="1.10.10.10">
    <property type="entry name" value="Winged helix-like DNA-binding domain superfamily/Winged helix DNA-binding domain"/>
    <property type="match status" value="1"/>
</dbReference>
<dbReference type="GO" id="GO:0006352">
    <property type="term" value="P:DNA-templated transcription initiation"/>
    <property type="evidence" value="ECO:0007669"/>
    <property type="project" value="InterPro"/>
</dbReference>
<keyword evidence="4" id="KW-0804">Transcription</keyword>
<accession>A0A9D1UZH0</accession>
<evidence type="ECO:0000256" key="4">
    <source>
        <dbReference type="ARBA" id="ARBA00023163"/>
    </source>
</evidence>
<dbReference type="InterPro" id="IPR013249">
    <property type="entry name" value="RNA_pol_sigma70_r4_t2"/>
</dbReference>
<dbReference type="PANTHER" id="PTHR43133">
    <property type="entry name" value="RNA POLYMERASE ECF-TYPE SIGMA FACTO"/>
    <property type="match status" value="1"/>
</dbReference>
<dbReference type="Gene3D" id="1.10.1740.10">
    <property type="match status" value="1"/>
</dbReference>
<evidence type="ECO:0000256" key="1">
    <source>
        <dbReference type="ARBA" id="ARBA00010641"/>
    </source>
</evidence>
<protein>
    <submittedName>
        <fullName evidence="7">Sigma-70 family RNA polymerase sigma factor</fullName>
    </submittedName>
</protein>
<reference evidence="7" key="2">
    <citation type="submission" date="2021-04" db="EMBL/GenBank/DDBJ databases">
        <authorList>
            <person name="Gilroy R."/>
        </authorList>
    </citation>
    <scope>NUCLEOTIDE SEQUENCE</scope>
    <source>
        <strain evidence="7">23274</strain>
    </source>
</reference>
<dbReference type="EMBL" id="DXFT01000078">
    <property type="protein sequence ID" value="HIX03247.1"/>
    <property type="molecule type" value="Genomic_DNA"/>
</dbReference>
<feature type="domain" description="RNA polymerase sigma factor 70 region 4 type 2" evidence="6">
    <location>
        <begin position="116"/>
        <end position="168"/>
    </location>
</feature>
<comment type="similarity">
    <text evidence="1">Belongs to the sigma-70 factor family. ECF subfamily.</text>
</comment>
<dbReference type="SUPFAM" id="SSF88946">
    <property type="entry name" value="Sigma2 domain of RNA polymerase sigma factors"/>
    <property type="match status" value="1"/>
</dbReference>
<evidence type="ECO:0000256" key="2">
    <source>
        <dbReference type="ARBA" id="ARBA00023015"/>
    </source>
</evidence>
<evidence type="ECO:0000313" key="7">
    <source>
        <dbReference type="EMBL" id="HIX03247.1"/>
    </source>
</evidence>
<dbReference type="Proteomes" id="UP000824202">
    <property type="component" value="Unassembled WGS sequence"/>
</dbReference>
<evidence type="ECO:0000313" key="8">
    <source>
        <dbReference type="Proteomes" id="UP000824202"/>
    </source>
</evidence>
<dbReference type="InterPro" id="IPR036388">
    <property type="entry name" value="WH-like_DNA-bd_sf"/>
</dbReference>
<organism evidence="7 8">
    <name type="scientific">Candidatus Odoribacter faecigallinarum</name>
    <dbReference type="NCBI Taxonomy" id="2838706"/>
    <lineage>
        <taxon>Bacteria</taxon>
        <taxon>Pseudomonadati</taxon>
        <taxon>Bacteroidota</taxon>
        <taxon>Bacteroidia</taxon>
        <taxon>Bacteroidales</taxon>
        <taxon>Odoribacteraceae</taxon>
        <taxon>Odoribacter</taxon>
    </lineage>
</organism>
<name>A0A9D1UZH0_9BACT</name>
<keyword evidence="2" id="KW-0805">Transcription regulation</keyword>
<sequence>MPISDEEILAAFREDMDKGGRLLFARYYRPLLLFADTFMEHAGSPEDIVQDVFYHFIKAKVYQEIDAGTLATYLFKSVKHGCMNALRDRKPVCGLEMLKYEAAEEEALSFSPELVQRIRKAVEALPEKTRLVVREVVVASKSYKETALQLDVSVNTVKTLLSRGLKELRRQFPDPVLFFALFKGA</sequence>
<dbReference type="GO" id="GO:0016987">
    <property type="term" value="F:sigma factor activity"/>
    <property type="evidence" value="ECO:0007669"/>
    <property type="project" value="UniProtKB-KW"/>
</dbReference>
<evidence type="ECO:0000259" key="5">
    <source>
        <dbReference type="Pfam" id="PF04542"/>
    </source>
</evidence>
<proteinExistence type="inferred from homology"/>
<evidence type="ECO:0000256" key="3">
    <source>
        <dbReference type="ARBA" id="ARBA00023082"/>
    </source>
</evidence>
<dbReference type="InterPro" id="IPR039425">
    <property type="entry name" value="RNA_pol_sigma-70-like"/>
</dbReference>
<dbReference type="InterPro" id="IPR013324">
    <property type="entry name" value="RNA_pol_sigma_r3/r4-like"/>
</dbReference>
<evidence type="ECO:0000259" key="6">
    <source>
        <dbReference type="Pfam" id="PF08281"/>
    </source>
</evidence>
<dbReference type="AlphaFoldDB" id="A0A9D1UZH0"/>
<dbReference type="Pfam" id="PF04542">
    <property type="entry name" value="Sigma70_r2"/>
    <property type="match status" value="1"/>
</dbReference>
<dbReference type="InterPro" id="IPR013325">
    <property type="entry name" value="RNA_pol_sigma_r2"/>
</dbReference>
<dbReference type="NCBIfam" id="TIGR02937">
    <property type="entry name" value="sigma70-ECF"/>
    <property type="match status" value="1"/>
</dbReference>